<feature type="repeat" description="WD" evidence="3">
    <location>
        <begin position="1149"/>
        <end position="1181"/>
    </location>
</feature>
<protein>
    <recommendedName>
        <fullName evidence="9">WD-40 repeat-containing protein</fullName>
    </recommendedName>
</protein>
<evidence type="ECO:0000256" key="3">
    <source>
        <dbReference type="PROSITE-ProRule" id="PRU00221"/>
    </source>
</evidence>
<dbReference type="PRINTS" id="PR00320">
    <property type="entry name" value="GPROTEINBRPT"/>
</dbReference>
<dbReference type="PROSITE" id="PS50082">
    <property type="entry name" value="WD_REPEATS_2"/>
    <property type="match status" value="12"/>
</dbReference>
<keyword evidence="4" id="KW-0175">Coiled coil</keyword>
<reference evidence="7 8" key="1">
    <citation type="journal article" date="2020" name="Harmful Algae">
        <title>Molecular and morphological characterization of a novel dihydroanatoxin-a producing Microcoleus species (cyanobacteria) from the Russian River, California, USA.</title>
        <authorList>
            <person name="Conklin K.Y."/>
            <person name="Stancheva R."/>
            <person name="Otten T.G."/>
            <person name="Fadness R."/>
            <person name="Boyer G.L."/>
            <person name="Read B."/>
            <person name="Zhang X."/>
            <person name="Sheath R.G."/>
        </authorList>
    </citation>
    <scope>NUCLEOTIDE SEQUENCE [LARGE SCALE GENOMIC DNA]</scope>
    <source>
        <strain evidence="7 8">PTRS2</strain>
    </source>
</reference>
<proteinExistence type="predicted"/>
<dbReference type="InterPro" id="IPR001680">
    <property type="entry name" value="WD40_rpt"/>
</dbReference>
<keyword evidence="8" id="KW-1185">Reference proteome</keyword>
<feature type="coiled-coil region" evidence="4">
    <location>
        <begin position="994"/>
        <end position="1041"/>
    </location>
</feature>
<dbReference type="PROSITE" id="PS50294">
    <property type="entry name" value="WD_REPEATS_REGION"/>
    <property type="match status" value="12"/>
</dbReference>
<evidence type="ECO:0008006" key="9">
    <source>
        <dbReference type="Google" id="ProtNLM"/>
    </source>
</evidence>
<keyword evidence="2" id="KW-0677">Repeat</keyword>
<dbReference type="Pfam" id="PF20703">
    <property type="entry name" value="nSTAND1"/>
    <property type="match status" value="1"/>
</dbReference>
<dbReference type="RefSeq" id="WP_340518733.1">
    <property type="nucleotide sequence ID" value="NZ_JBBLXS010000044.1"/>
</dbReference>
<dbReference type="Gene3D" id="2.130.10.10">
    <property type="entry name" value="YVTN repeat-like/Quinoprotein amine dehydrogenase"/>
    <property type="match status" value="5"/>
</dbReference>
<dbReference type="PANTHER" id="PTHR19879">
    <property type="entry name" value="TRANSCRIPTION INITIATION FACTOR TFIID"/>
    <property type="match status" value="1"/>
</dbReference>
<evidence type="ECO:0000259" key="6">
    <source>
        <dbReference type="Pfam" id="PF23414"/>
    </source>
</evidence>
<keyword evidence="1 3" id="KW-0853">WD repeat</keyword>
<feature type="repeat" description="WD" evidence="3">
    <location>
        <begin position="1525"/>
        <end position="1566"/>
    </location>
</feature>
<feature type="repeat" description="WD" evidence="3">
    <location>
        <begin position="1321"/>
        <end position="1353"/>
    </location>
</feature>
<dbReference type="Gene3D" id="3.40.50.300">
    <property type="entry name" value="P-loop containing nucleotide triphosphate hydrolases"/>
    <property type="match status" value="1"/>
</dbReference>
<dbReference type="InterPro" id="IPR020472">
    <property type="entry name" value="WD40_PAC1"/>
</dbReference>
<evidence type="ECO:0000259" key="5">
    <source>
        <dbReference type="Pfam" id="PF20703"/>
    </source>
</evidence>
<name>A0ABU8YIX4_9CYAN</name>
<dbReference type="InterPro" id="IPR027417">
    <property type="entry name" value="P-loop_NTPase"/>
</dbReference>
<dbReference type="PANTHER" id="PTHR19879:SF9">
    <property type="entry name" value="TRANSCRIPTION INITIATION FACTOR TFIID SUBUNIT 5"/>
    <property type="match status" value="1"/>
</dbReference>
<evidence type="ECO:0000256" key="1">
    <source>
        <dbReference type="ARBA" id="ARBA00022574"/>
    </source>
</evidence>
<feature type="repeat" description="WD" evidence="3">
    <location>
        <begin position="1362"/>
        <end position="1394"/>
    </location>
</feature>
<dbReference type="InterPro" id="IPR015943">
    <property type="entry name" value="WD40/YVTN_repeat-like_dom_sf"/>
</dbReference>
<feature type="repeat" description="WD" evidence="3">
    <location>
        <begin position="1232"/>
        <end position="1273"/>
    </location>
</feature>
<feature type="repeat" description="WD" evidence="3">
    <location>
        <begin position="1625"/>
        <end position="1666"/>
    </location>
</feature>
<evidence type="ECO:0000256" key="2">
    <source>
        <dbReference type="ARBA" id="ARBA00022737"/>
    </source>
</evidence>
<dbReference type="InterPro" id="IPR036322">
    <property type="entry name" value="WD40_repeat_dom_sf"/>
</dbReference>
<accession>A0ABU8YIX4</accession>
<evidence type="ECO:0000256" key="4">
    <source>
        <dbReference type="SAM" id="Coils"/>
    </source>
</evidence>
<dbReference type="SUPFAM" id="SSF48452">
    <property type="entry name" value="TPR-like"/>
    <property type="match status" value="1"/>
</dbReference>
<dbReference type="EMBL" id="JBBLXS010000044">
    <property type="protein sequence ID" value="MEK0184301.1"/>
    <property type="molecule type" value="Genomic_DNA"/>
</dbReference>
<feature type="repeat" description="WD" evidence="3">
    <location>
        <begin position="1485"/>
        <end position="1519"/>
    </location>
</feature>
<feature type="repeat" description="WD" evidence="3">
    <location>
        <begin position="1668"/>
        <end position="1708"/>
    </location>
</feature>
<feature type="domain" description="EML-like second beta-propeller" evidence="6">
    <location>
        <begin position="1160"/>
        <end position="1309"/>
    </location>
</feature>
<feature type="domain" description="Novel STAND NTPase 1" evidence="5">
    <location>
        <begin position="581"/>
        <end position="980"/>
    </location>
</feature>
<feature type="repeat" description="WD" evidence="3">
    <location>
        <begin position="1189"/>
        <end position="1230"/>
    </location>
</feature>
<gene>
    <name evidence="7" type="ORF">WMG39_05485</name>
</gene>
<dbReference type="Pfam" id="PF00400">
    <property type="entry name" value="WD40"/>
    <property type="match status" value="8"/>
</dbReference>
<dbReference type="CDD" id="cd00200">
    <property type="entry name" value="WD40"/>
    <property type="match status" value="2"/>
</dbReference>
<feature type="repeat" description="WD" evidence="3">
    <location>
        <begin position="1444"/>
        <end position="1475"/>
    </location>
</feature>
<dbReference type="InterPro" id="IPR049052">
    <property type="entry name" value="nSTAND1"/>
</dbReference>
<evidence type="ECO:0000313" key="8">
    <source>
        <dbReference type="Proteomes" id="UP001384579"/>
    </source>
</evidence>
<organism evidence="7 8">
    <name type="scientific">Microcoleus anatoxicus PTRS2</name>
    <dbReference type="NCBI Taxonomy" id="2705321"/>
    <lineage>
        <taxon>Bacteria</taxon>
        <taxon>Bacillati</taxon>
        <taxon>Cyanobacteriota</taxon>
        <taxon>Cyanophyceae</taxon>
        <taxon>Oscillatoriophycideae</taxon>
        <taxon>Oscillatoriales</taxon>
        <taxon>Microcoleaceae</taxon>
        <taxon>Microcoleus</taxon>
        <taxon>Microcoleus anatoxicus</taxon>
    </lineage>
</organism>
<evidence type="ECO:0000313" key="7">
    <source>
        <dbReference type="EMBL" id="MEK0184301.1"/>
    </source>
</evidence>
<dbReference type="PROSITE" id="PS00678">
    <property type="entry name" value="WD_REPEATS_1"/>
    <property type="match status" value="2"/>
</dbReference>
<dbReference type="SUPFAM" id="SSF50978">
    <property type="entry name" value="WD40 repeat-like"/>
    <property type="match status" value="2"/>
</dbReference>
<dbReference type="InterPro" id="IPR019775">
    <property type="entry name" value="WD40_repeat_CS"/>
</dbReference>
<dbReference type="InterPro" id="IPR011990">
    <property type="entry name" value="TPR-like_helical_dom_sf"/>
</dbReference>
<dbReference type="SMART" id="SM00320">
    <property type="entry name" value="WD40"/>
    <property type="match status" value="14"/>
</dbReference>
<dbReference type="Gene3D" id="1.25.40.10">
    <property type="entry name" value="Tetratricopeptide repeat domain"/>
    <property type="match status" value="1"/>
</dbReference>
<feature type="repeat" description="WD" evidence="3">
    <location>
        <begin position="1403"/>
        <end position="1434"/>
    </location>
</feature>
<dbReference type="InterPro" id="IPR055442">
    <property type="entry name" value="Beta-prop_EML-like_2nd"/>
</dbReference>
<sequence>MTSPKKAIEGWEDANPTEIRGDFYWTIAFWEAENCPTDISISRWLIPTDYSNIFSIFNMINSHYQEDTPGLENKNSLQTLARTLKMSQGQFSLTLVRCNYGVLREQIVRQLHQACAVEVREIFLPASVKTLYTTIEAELAGSQPQALMVFGLESVNAIDKVLTSTNYVREEFRNNFPFPVVLWVTDKILKKLIRLVTDIESWTTTIEFVLRPDELVDFLGKSADRIFSGILENGNWRLTNSALLGNGALTELESARKDLEASDIRLEPAIEASLQFLRGRNEYACQRIDNAIALYQKSLNFWKYQVGLLGHQTEFSNLLFTIHPAPVLEGILLFHIGLCYRFQAEQHRKGNRPYWTEAKNYFQESIEVLERAGQHDTVGKFINQLGEVLQYLEDWDALWNLAIKARRLHQNMENSAVNLAQDYGFLAKVALEQKNWQGAKEWALVALDVLNSNLDTAGQGTSLKSQHQGLYLLILAEAEKEIGEIEQAIAHLEMARSQTPPCYNPQLYLRVLELLRSVYFQRGEYLQAFQVKQDYRSIEHTYRFRAFIGAGKLQPHRQAMNPTTETVTVNTTIADEITASGREQDLNRLIARMNSAQNKITVIYGQSGVGKSSMVTGGLVPALKQKKIENRTVLPVLLQVYNNWPRELTRQLSASKSEIFERVIAEDRLGSIEVESAGETREKNDTLMAILNAHENRPTEDKIVPEQPVEVILKKQTIEYDKIIKELQINAEHLVTVLIFDQFEEFFFVWKEQAEREIFFEFLRECLKIKYLKIILSLREDYLHYLLEFCRPKSNQQIINNDILIDILSKDILFYLGNFSVADATAIIRSLTQRSQFYLEPKLIEELVKDLAGDLGEVRPIELQVVGAQLQQDDITTLTKYQELGKNPKQKLVAKFLEEVIQDCGPENEGAARRVLYLLTDEDDIRPLKTRAELALDLATFEEADKLDLVLELLVKSGLIFRWTELPAELYQLVHDYLVGFIRQQQELDKKAEFEELRKQHKINRDVIEQLRKEKELNALLSESRDKQRQAKEKQHEAEAKLYENRKWQLRLAVLGVVGLTGLSCVALYQTKVGDEARQQAEKARTDALDSGSRALVLSNEKDQMGILETSLKIAKDSVNSTALPLDTKNQIAERLRRAVSGVQEYNSFEQHTNFVLDVSVSPDGNKVASASADKTVKLWSKEGKLLNTFNHSDGVTSVTFSPDGKTIATGCGDGKIRIWQLDNNKKPMAILEGHKDIVTSVSFSPDGKTIASGSYDNTIKIWNISSKKLLQTLTEHKDLVLGVRFSPDGDTIASASADKTIKLWDKEGKSDKFKTIPKNLNKHSDIVYSVNFSPNGKEIVSASADTTVKIWNREGKEIKTIKGHNEEVVSASFSRDGNKIVSGSADNTLKVWSRTGTLLNTFRGHQDDVRAVTFSRDGTIVSASKDQMVKSWKPNNTPLNQILAGHGDWVNKVSLSSDGKIIASASRDKTVKLWLANGSLLRSLVGHENSVNGVSIAPDNRTIASASDDKTVKVWSIDGKLLDTLPHGDIVNSVSFSPDGKIIATGSDDNKLYLWRWQNGRATAIAKLDHMNQVVRVSFSPDGKTIAALTNDKPEPKKNPLKVAATKKVYLWQINGMSAKLLTTLDHDNSVKDVTFSPDGKTIATGCADQKVYLWNFDGKKAVLAEKYNHSDSVENVSFSPDGKLMTAGAGNTVKLWNFDGRKATLSKTLESSYRMFSVTFSSDSKTLAFAMDRNVVLWPVENLELNQIIAKTCDWLGDYLKNNQNVTKGDKKLCVGLGNQDLHKGDR</sequence>
<comment type="caution">
    <text evidence="7">The sequence shown here is derived from an EMBL/GenBank/DDBJ whole genome shotgun (WGS) entry which is preliminary data.</text>
</comment>
<dbReference type="Proteomes" id="UP001384579">
    <property type="component" value="Unassembled WGS sequence"/>
</dbReference>
<feature type="repeat" description="WD" evidence="3">
    <location>
        <begin position="1274"/>
        <end position="1306"/>
    </location>
</feature>
<dbReference type="SUPFAM" id="SSF52540">
    <property type="entry name" value="P-loop containing nucleoside triphosphate hydrolases"/>
    <property type="match status" value="1"/>
</dbReference>
<dbReference type="Pfam" id="PF23414">
    <property type="entry name" value="Beta-prop_EML_2"/>
    <property type="match status" value="1"/>
</dbReference>